<dbReference type="GO" id="GO:0050660">
    <property type="term" value="F:flavin adenine dinucleotide binding"/>
    <property type="evidence" value="ECO:0007669"/>
    <property type="project" value="InterPro"/>
</dbReference>
<dbReference type="RefSeq" id="WP_066985038.1">
    <property type="nucleotide sequence ID" value="NZ_LUUI01000127.1"/>
</dbReference>
<dbReference type="PRINTS" id="PR00411">
    <property type="entry name" value="PNDRDTASEI"/>
</dbReference>
<dbReference type="InterPro" id="IPR050151">
    <property type="entry name" value="Class-I_Pyr_Nuc-Dis_Oxidored"/>
</dbReference>
<dbReference type="InterPro" id="IPR006258">
    <property type="entry name" value="Lipoamide_DH"/>
</dbReference>
<keyword evidence="18" id="KW-1185">Reference proteome</keyword>
<comment type="catalytic activity">
    <reaction evidence="10 14">
        <text>N(6)-[(R)-dihydrolipoyl]-L-lysyl-[protein] + NAD(+) = N(6)-[(R)-lipoyl]-L-lysyl-[protein] + NADH + H(+)</text>
        <dbReference type="Rhea" id="RHEA:15045"/>
        <dbReference type="Rhea" id="RHEA-COMP:10474"/>
        <dbReference type="Rhea" id="RHEA-COMP:10475"/>
        <dbReference type="ChEBI" id="CHEBI:15378"/>
        <dbReference type="ChEBI" id="CHEBI:57540"/>
        <dbReference type="ChEBI" id="CHEBI:57945"/>
        <dbReference type="ChEBI" id="CHEBI:83099"/>
        <dbReference type="ChEBI" id="CHEBI:83100"/>
        <dbReference type="EC" id="1.8.1.4"/>
    </reaction>
</comment>
<evidence type="ECO:0000256" key="3">
    <source>
        <dbReference type="ARBA" id="ARBA00016961"/>
    </source>
</evidence>
<dbReference type="InterPro" id="IPR001100">
    <property type="entry name" value="Pyr_nuc-diS_OxRdtase"/>
</dbReference>
<feature type="binding site" evidence="12">
    <location>
        <begin position="183"/>
        <end position="190"/>
    </location>
    <ligand>
        <name>NAD(+)</name>
        <dbReference type="ChEBI" id="CHEBI:57540"/>
    </ligand>
</feature>
<dbReference type="GO" id="GO:0006103">
    <property type="term" value="P:2-oxoglutarate metabolic process"/>
    <property type="evidence" value="ECO:0007669"/>
    <property type="project" value="TreeGrafter"/>
</dbReference>
<dbReference type="EMBL" id="LUUI01000127">
    <property type="protein sequence ID" value="OAI12664.1"/>
    <property type="molecule type" value="Genomic_DNA"/>
</dbReference>
<dbReference type="InterPro" id="IPR012999">
    <property type="entry name" value="Pyr_OxRdtase_I_AS"/>
</dbReference>
<feature type="domain" description="FAD/NAD(P)-binding" evidence="16">
    <location>
        <begin position="9"/>
        <end position="329"/>
    </location>
</feature>
<keyword evidence="5 12" id="KW-0274">FAD</keyword>
<keyword evidence="4 14" id="KW-0285">Flavoprotein</keyword>
<feature type="disulfide bond" description="Redox-active" evidence="13">
    <location>
        <begin position="46"/>
        <end position="51"/>
    </location>
</feature>
<comment type="miscellaneous">
    <text evidence="14">The active site is a redox-active disulfide bond.</text>
</comment>
<accession>A0A177N4Z1</accession>
<dbReference type="STRING" id="980561.A1359_13315"/>
<keyword evidence="7 12" id="KW-0520">NAD</keyword>
<evidence type="ECO:0000259" key="16">
    <source>
        <dbReference type="Pfam" id="PF07992"/>
    </source>
</evidence>
<comment type="caution">
    <text evidence="17">The sequence shown here is derived from an EMBL/GenBank/DDBJ whole genome shotgun (WGS) entry which is preliminary data.</text>
</comment>
<keyword evidence="9 14" id="KW-0676">Redox-active center</keyword>
<evidence type="ECO:0000256" key="13">
    <source>
        <dbReference type="PIRSR" id="PIRSR000350-4"/>
    </source>
</evidence>
<protein>
    <recommendedName>
        <fullName evidence="3 14">Dihydrolipoyl dehydrogenase</fullName>
        <ecNumber evidence="2 14">1.8.1.4</ecNumber>
    </recommendedName>
</protein>
<evidence type="ECO:0000256" key="2">
    <source>
        <dbReference type="ARBA" id="ARBA00012608"/>
    </source>
</evidence>
<dbReference type="InterPro" id="IPR036188">
    <property type="entry name" value="FAD/NAD-bd_sf"/>
</dbReference>
<feature type="binding site" evidence="12">
    <location>
        <begin position="320"/>
        <end position="323"/>
    </location>
    <ligand>
        <name>FAD</name>
        <dbReference type="ChEBI" id="CHEBI:57692"/>
    </ligand>
</feature>
<gene>
    <name evidence="17" type="ORF">A1359_13315</name>
</gene>
<evidence type="ECO:0000256" key="9">
    <source>
        <dbReference type="ARBA" id="ARBA00023284"/>
    </source>
</evidence>
<evidence type="ECO:0000313" key="18">
    <source>
        <dbReference type="Proteomes" id="UP000078476"/>
    </source>
</evidence>
<dbReference type="SUPFAM" id="SSF51905">
    <property type="entry name" value="FAD/NAD(P)-binding domain"/>
    <property type="match status" value="1"/>
</dbReference>
<evidence type="ECO:0000256" key="8">
    <source>
        <dbReference type="ARBA" id="ARBA00023157"/>
    </source>
</evidence>
<dbReference type="OrthoDB" id="9800167at2"/>
<dbReference type="PANTHER" id="PTHR22912">
    <property type="entry name" value="DISULFIDE OXIDOREDUCTASE"/>
    <property type="match status" value="1"/>
</dbReference>
<dbReference type="Gene3D" id="3.30.390.30">
    <property type="match status" value="1"/>
</dbReference>
<feature type="binding site" evidence="12">
    <location>
        <position position="314"/>
    </location>
    <ligand>
        <name>FAD</name>
        <dbReference type="ChEBI" id="CHEBI:57692"/>
    </ligand>
</feature>
<dbReference type="PIRSF" id="PIRSF000350">
    <property type="entry name" value="Mercury_reductase_MerA"/>
    <property type="match status" value="1"/>
</dbReference>
<name>A0A177N4Z1_9GAMM</name>
<evidence type="ECO:0000256" key="10">
    <source>
        <dbReference type="ARBA" id="ARBA00049187"/>
    </source>
</evidence>
<evidence type="ECO:0000256" key="12">
    <source>
        <dbReference type="PIRSR" id="PIRSR000350-3"/>
    </source>
</evidence>
<evidence type="ECO:0000256" key="4">
    <source>
        <dbReference type="ARBA" id="ARBA00022630"/>
    </source>
</evidence>
<reference evidence="17 18" key="1">
    <citation type="submission" date="2016-03" db="EMBL/GenBank/DDBJ databases">
        <authorList>
            <person name="Ploux O."/>
        </authorList>
    </citation>
    <scope>NUCLEOTIDE SEQUENCE [LARGE SCALE GENOMIC DNA]</scope>
    <source>
        <strain evidence="17 18">R-45370</strain>
    </source>
</reference>
<dbReference type="PRINTS" id="PR00368">
    <property type="entry name" value="FADPNR"/>
</dbReference>
<dbReference type="Proteomes" id="UP000078476">
    <property type="component" value="Unassembled WGS sequence"/>
</dbReference>
<dbReference type="Pfam" id="PF02852">
    <property type="entry name" value="Pyr_redox_dim"/>
    <property type="match status" value="1"/>
</dbReference>
<proteinExistence type="inferred from homology"/>
<dbReference type="EC" id="1.8.1.4" evidence="2 14"/>
<evidence type="ECO:0000256" key="7">
    <source>
        <dbReference type="ARBA" id="ARBA00023027"/>
    </source>
</evidence>
<dbReference type="SUPFAM" id="SSF55424">
    <property type="entry name" value="FAD/NAD-linked reductases, dimerisation (C-terminal) domain"/>
    <property type="match status" value="1"/>
</dbReference>
<keyword evidence="6 14" id="KW-0560">Oxidoreductase</keyword>
<feature type="binding site" evidence="12">
    <location>
        <position position="118"/>
    </location>
    <ligand>
        <name>FAD</name>
        <dbReference type="ChEBI" id="CHEBI:57692"/>
    </ligand>
</feature>
<sequence length="471" mass="49742">MSNSVTHAEVLVLGGGPGGYTAAFRAADLGKQVVLVERYPVLGGVCLNVGCIPSKALLHAAQIIHEAEAMAEHGVSFGKPTVDLDKIRGWKESVSQSLNQGLGKLAKQRKVTVIHGVGKFASANSLVVENDDGPQTVTFDNAIIAAGSQPTKIPGFPHDDARVWDSTDALELKSVPEKLLIVGGGIIGLEMATVYHALGSKISVVELMDQIIPGCDKDLITPLQRKIKKQYDNLWLKTSVKAIEPTDAGMKVSMEGKEAPEAEIFDAVLVAVGRRPNGKLIDADKAGVTVDDRGFIPVDKQGRTNISHIFAIGDIVGNPMLAHKATHEGKIAAEVIAGHKAGFDALTIPSVAYTDPEVAWMGLTENQAKEQGVEYDKAAFPWAASGRSLALGRNEGITKILTDKTSGRILGAGMTGPGAGELIAEAVLALEMGADATDISLTIHPHPTLSETFAFAAEMIEGTITDLYVKK</sequence>
<evidence type="ECO:0000313" key="17">
    <source>
        <dbReference type="EMBL" id="OAI12664.1"/>
    </source>
</evidence>
<dbReference type="Pfam" id="PF07992">
    <property type="entry name" value="Pyr_redox_2"/>
    <property type="match status" value="1"/>
</dbReference>
<feature type="domain" description="Pyridine nucleotide-disulphide oxidoreductase dimerisation" evidence="15">
    <location>
        <begin position="348"/>
        <end position="454"/>
    </location>
</feature>
<keyword evidence="8" id="KW-1015">Disulfide bond</keyword>
<evidence type="ECO:0000256" key="1">
    <source>
        <dbReference type="ARBA" id="ARBA00007532"/>
    </source>
</evidence>
<dbReference type="InterPro" id="IPR004099">
    <property type="entry name" value="Pyr_nucl-diS_OxRdtase_dimer"/>
</dbReference>
<dbReference type="InterPro" id="IPR023753">
    <property type="entry name" value="FAD/NAD-binding_dom"/>
</dbReference>
<dbReference type="FunFam" id="3.30.390.30:FF:000001">
    <property type="entry name" value="Dihydrolipoyl dehydrogenase"/>
    <property type="match status" value="1"/>
</dbReference>
<evidence type="ECO:0000256" key="11">
    <source>
        <dbReference type="PIRSR" id="PIRSR000350-2"/>
    </source>
</evidence>
<dbReference type="AlphaFoldDB" id="A0A177N4Z1"/>
<dbReference type="PROSITE" id="PS00076">
    <property type="entry name" value="PYRIDINE_REDOX_1"/>
    <property type="match status" value="1"/>
</dbReference>
<dbReference type="PANTHER" id="PTHR22912:SF160">
    <property type="entry name" value="DIHYDROLIPOYL DEHYDROGENASE"/>
    <property type="match status" value="1"/>
</dbReference>
<feature type="active site" description="Proton acceptor" evidence="11">
    <location>
        <position position="446"/>
    </location>
</feature>
<evidence type="ECO:0000256" key="6">
    <source>
        <dbReference type="ARBA" id="ARBA00023002"/>
    </source>
</evidence>
<dbReference type="InterPro" id="IPR016156">
    <property type="entry name" value="FAD/NAD-linked_Rdtase_dimer_sf"/>
</dbReference>
<evidence type="ECO:0000259" key="15">
    <source>
        <dbReference type="Pfam" id="PF02852"/>
    </source>
</evidence>
<evidence type="ECO:0000256" key="5">
    <source>
        <dbReference type="ARBA" id="ARBA00022827"/>
    </source>
</evidence>
<comment type="similarity">
    <text evidence="1 14">Belongs to the class-I pyridine nucleotide-disulfide oxidoreductase family.</text>
</comment>
<dbReference type="GO" id="GO:0004148">
    <property type="term" value="F:dihydrolipoyl dehydrogenase (NADH) activity"/>
    <property type="evidence" value="ECO:0007669"/>
    <property type="project" value="UniProtKB-EC"/>
</dbReference>
<dbReference type="NCBIfam" id="TIGR01350">
    <property type="entry name" value="lipoamide_DH"/>
    <property type="match status" value="1"/>
</dbReference>
<organism evidence="17 18">
    <name type="scientific">Methylomonas lenta</name>
    <dbReference type="NCBI Taxonomy" id="980561"/>
    <lineage>
        <taxon>Bacteria</taxon>
        <taxon>Pseudomonadati</taxon>
        <taxon>Pseudomonadota</taxon>
        <taxon>Gammaproteobacteria</taxon>
        <taxon>Methylococcales</taxon>
        <taxon>Methylococcaceae</taxon>
        <taxon>Methylomonas</taxon>
    </lineage>
</organism>
<feature type="binding site" evidence="12">
    <location>
        <position position="55"/>
    </location>
    <ligand>
        <name>FAD</name>
        <dbReference type="ChEBI" id="CHEBI:57692"/>
    </ligand>
</feature>
<evidence type="ECO:0000256" key="14">
    <source>
        <dbReference type="RuleBase" id="RU003692"/>
    </source>
</evidence>
<dbReference type="Gene3D" id="3.50.50.60">
    <property type="entry name" value="FAD/NAD(P)-binding domain"/>
    <property type="match status" value="2"/>
</dbReference>
<feature type="binding site" evidence="12">
    <location>
        <position position="206"/>
    </location>
    <ligand>
        <name>NAD(+)</name>
        <dbReference type="ChEBI" id="CHEBI:57540"/>
    </ligand>
</feature>
<comment type="cofactor">
    <cofactor evidence="12 14">
        <name>FAD</name>
        <dbReference type="ChEBI" id="CHEBI:57692"/>
    </cofactor>
    <text evidence="12 14">Binds 1 FAD per subunit.</text>
</comment>
<feature type="binding site" evidence="12">
    <location>
        <position position="273"/>
    </location>
    <ligand>
        <name>NAD(+)</name>
        <dbReference type="ChEBI" id="CHEBI:57540"/>
    </ligand>
</feature>
<keyword evidence="12" id="KW-0547">Nucleotide-binding</keyword>